<dbReference type="InterPro" id="IPR002121">
    <property type="entry name" value="HRDC_dom"/>
</dbReference>
<accession>A0A4R2GW84</accession>
<evidence type="ECO:0000256" key="3">
    <source>
        <dbReference type="ARBA" id="ARBA00022722"/>
    </source>
</evidence>
<comment type="similarity">
    <text evidence="6">Belongs to the RNase D family.</text>
</comment>
<dbReference type="CDD" id="cd06142">
    <property type="entry name" value="RNaseD_exo"/>
    <property type="match status" value="1"/>
</dbReference>
<dbReference type="InterPro" id="IPR051086">
    <property type="entry name" value="RNase_D-like"/>
</dbReference>
<dbReference type="GO" id="GO:0003676">
    <property type="term" value="F:nucleic acid binding"/>
    <property type="evidence" value="ECO:0007669"/>
    <property type="project" value="InterPro"/>
</dbReference>
<comment type="caution">
    <text evidence="8">The sequence shown here is derived from an EMBL/GenBank/DDBJ whole genome shotgun (WGS) entry which is preliminary data.</text>
</comment>
<dbReference type="InterPro" id="IPR002562">
    <property type="entry name" value="3'-5'_exonuclease_dom"/>
</dbReference>
<dbReference type="InterPro" id="IPR010997">
    <property type="entry name" value="HRDC-like_sf"/>
</dbReference>
<name>A0A4R2GW84_9HYPH</name>
<keyword evidence="2 6" id="KW-0819">tRNA processing</keyword>
<comment type="cofactor">
    <cofactor evidence="6">
        <name>a divalent metal cation</name>
        <dbReference type="ChEBI" id="CHEBI:60240"/>
    </cofactor>
</comment>
<keyword evidence="9" id="KW-1185">Reference proteome</keyword>
<evidence type="ECO:0000313" key="8">
    <source>
        <dbReference type="EMBL" id="TCO15278.1"/>
    </source>
</evidence>
<dbReference type="EC" id="3.1.13.5" evidence="6"/>
<comment type="function">
    <text evidence="6">Exonuclease involved in the 3' processing of various precursor tRNAs. Initiates hydrolysis at the 3'-terminus of an RNA molecule and releases 5'-mononucleotides.</text>
</comment>
<evidence type="ECO:0000256" key="4">
    <source>
        <dbReference type="ARBA" id="ARBA00022801"/>
    </source>
</evidence>
<sequence length="387" mass="42449">MLPVTSSAELAAACARLAAHPYVTVDTEFLRETTYYSKLCLIQMASPEEAILVDPLAPGLDLAPFFALMTNPAVVKVFHSARQDVEIIWFMGHVIPTPLFDTQVAAMVCGYGDSVSYEQLVSDLARARIDKTSRFTDWSRRPLTEQQVNYALGDVTHLRAVYEALRAQLAASGREDWLADEMAVLTSPATYDTNPDDAWLKLGGRLRKTRDALVLRDLAAWREREARSRDVPRSRILKDDALIDIAVNAPRTAEALGQLRSTPNGFERSRAGGEIIAVIKGALDKDPRSITLPSKERGRSSNGALMDLLKVLLKAVSENEKVAPKLIATTDDLEAIAADDNADAEALKGWRRSIFGERALALKHGRIGVVVDKGKVSFVDLPEKKAG</sequence>
<dbReference type="Proteomes" id="UP000294881">
    <property type="component" value="Unassembled WGS sequence"/>
</dbReference>
<keyword evidence="4 6" id="KW-0378">Hydrolase</keyword>
<dbReference type="InterPro" id="IPR012337">
    <property type="entry name" value="RNaseH-like_sf"/>
</dbReference>
<dbReference type="AlphaFoldDB" id="A0A4R2GW84"/>
<dbReference type="Gene3D" id="1.10.150.80">
    <property type="entry name" value="HRDC domain"/>
    <property type="match status" value="1"/>
</dbReference>
<dbReference type="InterPro" id="IPR036397">
    <property type="entry name" value="RNaseH_sf"/>
</dbReference>
<dbReference type="GO" id="GO:0042780">
    <property type="term" value="P:tRNA 3'-end processing"/>
    <property type="evidence" value="ECO:0007669"/>
    <property type="project" value="UniProtKB-UniRule"/>
</dbReference>
<evidence type="ECO:0000256" key="1">
    <source>
        <dbReference type="ARBA" id="ARBA00022490"/>
    </source>
</evidence>
<dbReference type="SMART" id="SM00474">
    <property type="entry name" value="35EXOc"/>
    <property type="match status" value="1"/>
</dbReference>
<dbReference type="GO" id="GO:0000166">
    <property type="term" value="F:nucleotide binding"/>
    <property type="evidence" value="ECO:0007669"/>
    <property type="project" value="InterPro"/>
</dbReference>
<dbReference type="InterPro" id="IPR006292">
    <property type="entry name" value="RNase_D"/>
</dbReference>
<evidence type="ECO:0000256" key="6">
    <source>
        <dbReference type="HAMAP-Rule" id="MF_01899"/>
    </source>
</evidence>
<proteinExistence type="inferred from homology"/>
<protein>
    <recommendedName>
        <fullName evidence="6">Ribonuclease D</fullName>
        <shortName evidence="6">RNase D</shortName>
        <ecNumber evidence="6">3.1.13.5</ecNumber>
    </recommendedName>
</protein>
<dbReference type="PANTHER" id="PTHR47649:SF1">
    <property type="entry name" value="RIBONUCLEASE D"/>
    <property type="match status" value="1"/>
</dbReference>
<dbReference type="Pfam" id="PF00570">
    <property type="entry name" value="HRDC"/>
    <property type="match status" value="1"/>
</dbReference>
<keyword evidence="1 6" id="KW-0963">Cytoplasm</keyword>
<evidence type="ECO:0000256" key="2">
    <source>
        <dbReference type="ARBA" id="ARBA00022694"/>
    </source>
</evidence>
<keyword evidence="3 6" id="KW-0540">Nuclease</keyword>
<dbReference type="SMART" id="SM00341">
    <property type="entry name" value="HRDC"/>
    <property type="match status" value="1"/>
</dbReference>
<dbReference type="SUPFAM" id="SSF47819">
    <property type="entry name" value="HRDC-like"/>
    <property type="match status" value="2"/>
</dbReference>
<dbReference type="EMBL" id="SLWL01000002">
    <property type="protein sequence ID" value="TCO15278.1"/>
    <property type="molecule type" value="Genomic_DNA"/>
</dbReference>
<feature type="domain" description="HRDC" evidence="7">
    <location>
        <begin position="208"/>
        <end position="289"/>
    </location>
</feature>
<gene>
    <name evidence="6" type="primary">rnd</name>
    <name evidence="8" type="ORF">EV666_102257</name>
</gene>
<dbReference type="GO" id="GO:0033890">
    <property type="term" value="F:ribonuclease D activity"/>
    <property type="evidence" value="ECO:0007669"/>
    <property type="project" value="UniProtKB-UniRule"/>
</dbReference>
<reference evidence="8 9" key="1">
    <citation type="submission" date="2019-03" db="EMBL/GenBank/DDBJ databases">
        <title>Genomic Encyclopedia of Type Strains, Phase IV (KMG-IV): sequencing the most valuable type-strain genomes for metagenomic binning, comparative biology and taxonomic classification.</title>
        <authorList>
            <person name="Goeker M."/>
        </authorList>
    </citation>
    <scope>NUCLEOTIDE SEQUENCE [LARGE SCALE GENOMIC DNA]</scope>
    <source>
        <strain evidence="8 9">DSM 22958</strain>
    </source>
</reference>
<evidence type="ECO:0000256" key="5">
    <source>
        <dbReference type="ARBA" id="ARBA00022839"/>
    </source>
</evidence>
<organism evidence="8 9">
    <name type="scientific">Camelimonas lactis</name>
    <dbReference type="NCBI Taxonomy" id="659006"/>
    <lineage>
        <taxon>Bacteria</taxon>
        <taxon>Pseudomonadati</taxon>
        <taxon>Pseudomonadota</taxon>
        <taxon>Alphaproteobacteria</taxon>
        <taxon>Hyphomicrobiales</taxon>
        <taxon>Chelatococcaceae</taxon>
        <taxon>Camelimonas</taxon>
    </lineage>
</organism>
<keyword evidence="5 6" id="KW-0269">Exonuclease</keyword>
<dbReference type="PROSITE" id="PS50967">
    <property type="entry name" value="HRDC"/>
    <property type="match status" value="1"/>
</dbReference>
<evidence type="ECO:0000259" key="7">
    <source>
        <dbReference type="PROSITE" id="PS50967"/>
    </source>
</evidence>
<dbReference type="GO" id="GO:0008408">
    <property type="term" value="F:3'-5' exonuclease activity"/>
    <property type="evidence" value="ECO:0007669"/>
    <property type="project" value="InterPro"/>
</dbReference>
<dbReference type="PANTHER" id="PTHR47649">
    <property type="entry name" value="RIBONUCLEASE D"/>
    <property type="match status" value="1"/>
</dbReference>
<dbReference type="SUPFAM" id="SSF53098">
    <property type="entry name" value="Ribonuclease H-like"/>
    <property type="match status" value="1"/>
</dbReference>
<dbReference type="InterPro" id="IPR044876">
    <property type="entry name" value="HRDC_dom_sf"/>
</dbReference>
<comment type="catalytic activity">
    <reaction evidence="6">
        <text>Exonucleolytic cleavage that removes extra residues from the 3'-terminus of tRNA to produce 5'-mononucleotides.</text>
        <dbReference type="EC" id="3.1.13.5"/>
    </reaction>
</comment>
<comment type="subcellular location">
    <subcellularLocation>
        <location evidence="6">Cytoplasm</location>
    </subcellularLocation>
</comment>
<dbReference type="Pfam" id="PF01612">
    <property type="entry name" value="DNA_pol_A_exo1"/>
    <property type="match status" value="1"/>
</dbReference>
<dbReference type="NCBIfam" id="TIGR01388">
    <property type="entry name" value="rnd"/>
    <property type="match status" value="1"/>
</dbReference>
<dbReference type="Gene3D" id="3.30.420.10">
    <property type="entry name" value="Ribonuclease H-like superfamily/Ribonuclease H"/>
    <property type="match status" value="1"/>
</dbReference>
<dbReference type="OrthoDB" id="9800549at2"/>
<dbReference type="HAMAP" id="MF_01899">
    <property type="entry name" value="RNase_D"/>
    <property type="match status" value="1"/>
</dbReference>
<dbReference type="GO" id="GO:0005737">
    <property type="term" value="C:cytoplasm"/>
    <property type="evidence" value="ECO:0007669"/>
    <property type="project" value="UniProtKB-SubCell"/>
</dbReference>
<evidence type="ECO:0000313" key="9">
    <source>
        <dbReference type="Proteomes" id="UP000294881"/>
    </source>
</evidence>
<dbReference type="RefSeq" id="WP_132003562.1">
    <property type="nucleotide sequence ID" value="NZ_JBHUNN010000002.1"/>
</dbReference>